<feature type="transmembrane region" description="Helical" evidence="1">
    <location>
        <begin position="458"/>
        <end position="477"/>
    </location>
</feature>
<dbReference type="OrthoDB" id="636130at2"/>
<evidence type="ECO:0000256" key="1">
    <source>
        <dbReference type="SAM" id="Phobius"/>
    </source>
</evidence>
<dbReference type="Gene3D" id="3.30.70.1440">
    <property type="entry name" value="Multidrug efflux transporter AcrB pore domain"/>
    <property type="match status" value="1"/>
</dbReference>
<keyword evidence="3" id="KW-1185">Reference proteome</keyword>
<feature type="transmembrane region" description="Helical" evidence="1">
    <location>
        <begin position="510"/>
        <end position="534"/>
    </location>
</feature>
<feature type="transmembrane region" description="Helical" evidence="1">
    <location>
        <begin position="601"/>
        <end position="624"/>
    </location>
</feature>
<feature type="transmembrane region" description="Helical" evidence="1">
    <location>
        <begin position="34"/>
        <end position="52"/>
    </location>
</feature>
<dbReference type="GO" id="GO:0005886">
    <property type="term" value="C:plasma membrane"/>
    <property type="evidence" value="ECO:0007669"/>
    <property type="project" value="TreeGrafter"/>
</dbReference>
<dbReference type="RefSeq" id="WP_082218094.1">
    <property type="nucleotide sequence ID" value="NZ_FUZA01000018.1"/>
</dbReference>
<dbReference type="PRINTS" id="PR00702">
    <property type="entry name" value="ACRIFLAVINRP"/>
</dbReference>
<feature type="transmembrane region" description="Helical" evidence="1">
    <location>
        <begin position="573"/>
        <end position="589"/>
    </location>
</feature>
<sequence length="644" mass="71323">MKWFKKRKDKQPDWITESERLAIIEKSSKQVSRGVFFATVIIITSFLPVFMLTGQEGKLFHPLAYTKTFILIVDALLVITLAPVLISFIMKGKFRPDHANPVNRVLERVYEPVIRGVLKWRKTTLAVNIIALLVTIPLLTSLGSEFMPPLDEQSILFMPVTLPDISNSEAKRILQVQDKIIKSVPEVDKVLGKAGRASTATDNSPISMIETIIKLKPKSEWREGVTKKDIITELDAKLQIPGVINGWTQPIVNRINMLSTGIRTDVGVKVYGQNLDTIANVSERVKKTLEGTAGISDLYVEPVTGGKYLSINPRREDLSRYGLNVDDVNQAVEFALGGAPIGNTIEGRKRFSISVRLAQNYRNSVETIKRLPLMSASMGEVPLSAVADVVFENGPPMIASENAMLRGAVLFNVRGRDLGGTVQEAIEKISKSNGVLPPGYYLEWSGQYENLIRGKQTLLWIAPVVLLIIFFSLYFAFHSLREAFLSLITVPFALIGGAYMIYFWGVNLSVAVAVGFIALFGIAVETGIVMVIYLNDAMQQLVTKKGNSAQSITGDDLREYVIHGAVKRLRPKLMTVCVSLFGLVPVLWANGVGTDVMQPIVLPMIGGVLTSSTHILLVTPLIFLMTKEYELRKYGKLQIHDTQH</sequence>
<evidence type="ECO:0000313" key="3">
    <source>
        <dbReference type="Proteomes" id="UP000190897"/>
    </source>
</evidence>
<feature type="transmembrane region" description="Helical" evidence="1">
    <location>
        <begin position="484"/>
        <end position="504"/>
    </location>
</feature>
<feature type="transmembrane region" description="Helical" evidence="1">
    <location>
        <begin position="125"/>
        <end position="144"/>
    </location>
</feature>
<dbReference type="Gene3D" id="1.20.1640.10">
    <property type="entry name" value="Multidrug efflux transporter AcrB transmembrane domain"/>
    <property type="match status" value="2"/>
</dbReference>
<dbReference type="STRING" id="651661.SAMN05660293_05652"/>
<dbReference type="SUPFAM" id="SSF82866">
    <property type="entry name" value="Multidrug efflux transporter AcrB transmembrane domain"/>
    <property type="match status" value="2"/>
</dbReference>
<dbReference type="InterPro" id="IPR027463">
    <property type="entry name" value="AcrB_DN_DC_subdom"/>
</dbReference>
<name>A0A1T5HIJ6_9BACT</name>
<dbReference type="PANTHER" id="PTHR32063">
    <property type="match status" value="1"/>
</dbReference>
<dbReference type="Pfam" id="PF00873">
    <property type="entry name" value="ACR_tran"/>
    <property type="match status" value="1"/>
</dbReference>
<accession>A0A1T5HIJ6</accession>
<protein>
    <submittedName>
        <fullName evidence="2">Cu(I)/Ag(I) efflux system membrane protein CusA/SilA</fullName>
    </submittedName>
</protein>
<organism evidence="2 3">
    <name type="scientific">Dyadobacter psychrophilus</name>
    <dbReference type="NCBI Taxonomy" id="651661"/>
    <lineage>
        <taxon>Bacteria</taxon>
        <taxon>Pseudomonadati</taxon>
        <taxon>Bacteroidota</taxon>
        <taxon>Cytophagia</taxon>
        <taxon>Cytophagales</taxon>
        <taxon>Spirosomataceae</taxon>
        <taxon>Dyadobacter</taxon>
    </lineage>
</organism>
<dbReference type="Gene3D" id="3.30.70.1430">
    <property type="entry name" value="Multidrug efflux transporter AcrB pore domain"/>
    <property type="match status" value="1"/>
</dbReference>
<proteinExistence type="predicted"/>
<keyword evidence="1" id="KW-0472">Membrane</keyword>
<dbReference type="Proteomes" id="UP000190897">
    <property type="component" value="Unassembled WGS sequence"/>
</dbReference>
<feature type="transmembrane region" description="Helical" evidence="1">
    <location>
        <begin position="64"/>
        <end position="86"/>
    </location>
</feature>
<keyword evidence="1" id="KW-0812">Transmembrane</keyword>
<dbReference type="AlphaFoldDB" id="A0A1T5HIJ6"/>
<dbReference type="SUPFAM" id="SSF82714">
    <property type="entry name" value="Multidrug efflux transporter AcrB TolC docking domain, DN and DC subdomains"/>
    <property type="match status" value="1"/>
</dbReference>
<dbReference type="PANTHER" id="PTHR32063:SF19">
    <property type="entry name" value="CATION EFFLUX SYSTEM PROTEIN CUSA"/>
    <property type="match status" value="1"/>
</dbReference>
<keyword evidence="1" id="KW-1133">Transmembrane helix</keyword>
<dbReference type="GO" id="GO:0042910">
    <property type="term" value="F:xenobiotic transmembrane transporter activity"/>
    <property type="evidence" value="ECO:0007669"/>
    <property type="project" value="TreeGrafter"/>
</dbReference>
<reference evidence="3" key="1">
    <citation type="submission" date="2017-02" db="EMBL/GenBank/DDBJ databases">
        <authorList>
            <person name="Varghese N."/>
            <person name="Submissions S."/>
        </authorList>
    </citation>
    <scope>NUCLEOTIDE SEQUENCE [LARGE SCALE GENOMIC DNA]</scope>
    <source>
        <strain evidence="3">DSM 22270</strain>
    </source>
</reference>
<dbReference type="InterPro" id="IPR001036">
    <property type="entry name" value="Acrflvin-R"/>
</dbReference>
<dbReference type="EMBL" id="FUZA01000018">
    <property type="protein sequence ID" value="SKC20449.1"/>
    <property type="molecule type" value="Genomic_DNA"/>
</dbReference>
<evidence type="ECO:0000313" key="2">
    <source>
        <dbReference type="EMBL" id="SKC20449.1"/>
    </source>
</evidence>
<dbReference type="Gene3D" id="3.30.2090.10">
    <property type="entry name" value="Multidrug efflux transporter AcrB TolC docking domain, DN and DC subdomains"/>
    <property type="match status" value="1"/>
</dbReference>
<gene>
    <name evidence="2" type="ORF">SAMN05660293_05652</name>
</gene>